<dbReference type="EMBL" id="NBSK02000008">
    <property type="protein sequence ID" value="KAJ0192182.1"/>
    <property type="molecule type" value="Genomic_DNA"/>
</dbReference>
<gene>
    <name evidence="2" type="ORF">LSAT_V11C800446370</name>
</gene>
<accession>A0A9R1X0T5</accession>
<name>A0A9R1X0T5_LACSA</name>
<evidence type="ECO:0000259" key="1">
    <source>
        <dbReference type="Pfam" id="PF22936"/>
    </source>
</evidence>
<dbReference type="InterPro" id="IPR054722">
    <property type="entry name" value="PolX-like_BBD"/>
</dbReference>
<protein>
    <recommendedName>
        <fullName evidence="1">Retrovirus-related Pol polyprotein from transposon TNT 1-94-like beta-barrel domain-containing protein</fullName>
    </recommendedName>
</protein>
<evidence type="ECO:0000313" key="3">
    <source>
        <dbReference type="Proteomes" id="UP000235145"/>
    </source>
</evidence>
<comment type="caution">
    <text evidence="2">The sequence shown here is derived from an EMBL/GenBank/DDBJ whole genome shotgun (WGS) entry which is preliminary data.</text>
</comment>
<sequence>MGQCILIGKEHIWYLDSGCSRHMTICKSLLEDFIKKDGPTITYRDNDKVDKKVYGTIKCNFFIFKNVSYVKDLQHNLMSISQLCDPDYENDIYILDMFLADNSIRHCFFFRAHSHLNWLWHKRLSHLHFKKISKI</sequence>
<organism evidence="2 3">
    <name type="scientific">Lactuca sativa</name>
    <name type="common">Garden lettuce</name>
    <dbReference type="NCBI Taxonomy" id="4236"/>
    <lineage>
        <taxon>Eukaryota</taxon>
        <taxon>Viridiplantae</taxon>
        <taxon>Streptophyta</taxon>
        <taxon>Embryophyta</taxon>
        <taxon>Tracheophyta</taxon>
        <taxon>Spermatophyta</taxon>
        <taxon>Magnoliopsida</taxon>
        <taxon>eudicotyledons</taxon>
        <taxon>Gunneridae</taxon>
        <taxon>Pentapetalae</taxon>
        <taxon>asterids</taxon>
        <taxon>campanulids</taxon>
        <taxon>Asterales</taxon>
        <taxon>Asteraceae</taxon>
        <taxon>Cichorioideae</taxon>
        <taxon>Cichorieae</taxon>
        <taxon>Lactucinae</taxon>
        <taxon>Lactuca</taxon>
    </lineage>
</organism>
<feature type="domain" description="Retrovirus-related Pol polyprotein from transposon TNT 1-94-like beta-barrel" evidence="1">
    <location>
        <begin position="13"/>
        <end position="85"/>
    </location>
</feature>
<keyword evidence="3" id="KW-1185">Reference proteome</keyword>
<dbReference type="Proteomes" id="UP000235145">
    <property type="component" value="Unassembled WGS sequence"/>
</dbReference>
<proteinExistence type="predicted"/>
<evidence type="ECO:0000313" key="2">
    <source>
        <dbReference type="EMBL" id="KAJ0192182.1"/>
    </source>
</evidence>
<reference evidence="2 3" key="1">
    <citation type="journal article" date="2017" name="Nat. Commun.">
        <title>Genome assembly with in vitro proximity ligation data and whole-genome triplication in lettuce.</title>
        <authorList>
            <person name="Reyes-Chin-Wo S."/>
            <person name="Wang Z."/>
            <person name="Yang X."/>
            <person name="Kozik A."/>
            <person name="Arikit S."/>
            <person name="Song C."/>
            <person name="Xia L."/>
            <person name="Froenicke L."/>
            <person name="Lavelle D.O."/>
            <person name="Truco M.J."/>
            <person name="Xia R."/>
            <person name="Zhu S."/>
            <person name="Xu C."/>
            <person name="Xu H."/>
            <person name="Xu X."/>
            <person name="Cox K."/>
            <person name="Korf I."/>
            <person name="Meyers B.C."/>
            <person name="Michelmore R.W."/>
        </authorList>
    </citation>
    <scope>NUCLEOTIDE SEQUENCE [LARGE SCALE GENOMIC DNA]</scope>
    <source>
        <strain evidence="3">cv. Salinas</strain>
        <tissue evidence="2">Seedlings</tissue>
    </source>
</reference>
<dbReference type="AlphaFoldDB" id="A0A9R1X0T5"/>
<dbReference type="Pfam" id="PF22936">
    <property type="entry name" value="Pol_BBD"/>
    <property type="match status" value="1"/>
</dbReference>